<dbReference type="InterPro" id="IPR017836">
    <property type="entry name" value="Hopanoid_biosynth-assoc_HpnK"/>
</dbReference>
<protein>
    <submittedName>
        <fullName evidence="6">Hopanoid biosynthesis associated protein HpnK</fullName>
    </submittedName>
</protein>
<dbReference type="GO" id="GO:0019213">
    <property type="term" value="F:deacetylase activity"/>
    <property type="evidence" value="ECO:0007669"/>
    <property type="project" value="TreeGrafter"/>
</dbReference>
<keyword evidence="5" id="KW-0119">Carbohydrate metabolism</keyword>
<dbReference type="Proteomes" id="UP000000483">
    <property type="component" value="Chromosome"/>
</dbReference>
<name>F2NHT0_DESAR</name>
<dbReference type="EMBL" id="CP002629">
    <property type="protein sequence ID" value="AEB09415.1"/>
    <property type="molecule type" value="Genomic_DNA"/>
</dbReference>
<dbReference type="HOGENOM" id="CLU_064244_2_0_7"/>
<accession>F2NHT0</accession>
<dbReference type="InterPro" id="IPR011330">
    <property type="entry name" value="Glyco_hydro/deAcase_b/a-brl"/>
</dbReference>
<dbReference type="Gene3D" id="3.20.20.370">
    <property type="entry name" value="Glycoside hydrolase/deacetylase"/>
    <property type="match status" value="1"/>
</dbReference>
<dbReference type="GO" id="GO:0005975">
    <property type="term" value="P:carbohydrate metabolic process"/>
    <property type="evidence" value="ECO:0007669"/>
    <property type="project" value="InterPro"/>
</dbReference>
<comment type="cofactor">
    <cofactor evidence="1">
        <name>Mg(2+)</name>
        <dbReference type="ChEBI" id="CHEBI:18420"/>
    </cofactor>
</comment>
<evidence type="ECO:0000313" key="6">
    <source>
        <dbReference type="EMBL" id="AEB09415.1"/>
    </source>
</evidence>
<proteinExistence type="predicted"/>
<evidence type="ECO:0000313" key="7">
    <source>
        <dbReference type="Proteomes" id="UP000000483"/>
    </source>
</evidence>
<dbReference type="CDD" id="cd10804">
    <property type="entry name" value="YdjC_HpnK_like"/>
    <property type="match status" value="1"/>
</dbReference>
<dbReference type="PANTHER" id="PTHR31609">
    <property type="entry name" value="YDJC DEACETYLASE FAMILY MEMBER"/>
    <property type="match status" value="1"/>
</dbReference>
<evidence type="ECO:0000256" key="4">
    <source>
        <dbReference type="ARBA" id="ARBA00022842"/>
    </source>
</evidence>
<dbReference type="KEGG" id="dao:Desac_1561"/>
<reference evidence="6 7" key="1">
    <citation type="journal article" date="2011" name="Stand. Genomic Sci.">
        <title>Complete genome sequence of the acetate-degrading sulfate reducer Desulfobacca acetoxidans type strain (ASRB2).</title>
        <authorList>
            <person name="Goker M."/>
            <person name="Teshima H."/>
            <person name="Lapidus A."/>
            <person name="Nolan M."/>
            <person name="Lucas S."/>
            <person name="Hammon N."/>
            <person name="Deshpande S."/>
            <person name="Cheng J.F."/>
            <person name="Tapia R."/>
            <person name="Han C."/>
            <person name="Goodwin L."/>
            <person name="Pitluck S."/>
            <person name="Huntemann M."/>
            <person name="Liolios K."/>
            <person name="Ivanova N."/>
            <person name="Pagani I."/>
            <person name="Mavromatis K."/>
            <person name="Ovchinikova G."/>
            <person name="Pati A."/>
            <person name="Chen A."/>
            <person name="Palaniappan K."/>
            <person name="Land M."/>
            <person name="Hauser L."/>
            <person name="Brambilla E.M."/>
            <person name="Rohde M."/>
            <person name="Spring S."/>
            <person name="Detter J.C."/>
            <person name="Woyke T."/>
            <person name="Bristow J."/>
            <person name="Eisen J.A."/>
            <person name="Markowitz V."/>
            <person name="Hugenholtz P."/>
            <person name="Kyrpides N.C."/>
            <person name="Klenk H.P."/>
        </authorList>
    </citation>
    <scope>NUCLEOTIDE SEQUENCE [LARGE SCALE GENOMIC DNA]</scope>
    <source>
        <strain evidence="7">ATCC 700848 / DSM 11109 / ASRB2</strain>
    </source>
</reference>
<gene>
    <name evidence="6" type="ordered locus">Desac_1561</name>
</gene>
<dbReference type="PANTHER" id="PTHR31609:SF1">
    <property type="entry name" value="CARBOHYDRATE DEACETYLASE"/>
    <property type="match status" value="1"/>
</dbReference>
<dbReference type="AlphaFoldDB" id="F2NHT0"/>
<dbReference type="STRING" id="880072.Desac_1561"/>
<keyword evidence="7" id="KW-1185">Reference proteome</keyword>
<sequence length="291" mass="32886">MAGEVIRTRSHRRVIITGDDFGLAPAMNTAVIEAHEQGILTCASLMINGPAWQEAVNLARARPRLCPGLHLTLIQGRAVLPPPHVPHLVDSQGNFRQQPVGAGFYYFFSRPVKQEIYAELQAQIEKMLDAGLRPWFLNGHLNIHLHPAVWPLVLDLAGQYNIPAVRLARENLRVTLSLNPRRPTYKTVHALIFAWLSRRASQTLGGLKTNDHLFGLLNDGWMDEPFLLGLLPRLAPGVTEIYFHPAVGPDRELQRWMPHYRHQEELAALTSPKIAETLRKHELELISFYDV</sequence>
<dbReference type="OrthoDB" id="9774177at2"/>
<evidence type="ECO:0000256" key="2">
    <source>
        <dbReference type="ARBA" id="ARBA00022723"/>
    </source>
</evidence>
<dbReference type="SUPFAM" id="SSF88713">
    <property type="entry name" value="Glycoside hydrolase/deacetylase"/>
    <property type="match status" value="1"/>
</dbReference>
<organism evidence="6 7">
    <name type="scientific">Desulfobacca acetoxidans (strain ATCC 700848 / DSM 11109 / ASRB2)</name>
    <dbReference type="NCBI Taxonomy" id="880072"/>
    <lineage>
        <taxon>Bacteria</taxon>
        <taxon>Pseudomonadati</taxon>
        <taxon>Thermodesulfobacteriota</taxon>
        <taxon>Desulfobaccia</taxon>
        <taxon>Desulfobaccales</taxon>
        <taxon>Desulfobaccaceae</taxon>
        <taxon>Desulfobacca</taxon>
    </lineage>
</organism>
<dbReference type="eggNOG" id="COG3394">
    <property type="taxonomic scope" value="Bacteria"/>
</dbReference>
<evidence type="ECO:0000256" key="1">
    <source>
        <dbReference type="ARBA" id="ARBA00001946"/>
    </source>
</evidence>
<dbReference type="Pfam" id="PF04794">
    <property type="entry name" value="YdjC"/>
    <property type="match status" value="1"/>
</dbReference>
<dbReference type="NCBIfam" id="TIGR03473">
    <property type="entry name" value="HpnK"/>
    <property type="match status" value="1"/>
</dbReference>
<dbReference type="RefSeq" id="WP_013706525.1">
    <property type="nucleotide sequence ID" value="NC_015388.1"/>
</dbReference>
<keyword evidence="4" id="KW-0460">Magnesium</keyword>
<evidence type="ECO:0000256" key="5">
    <source>
        <dbReference type="ARBA" id="ARBA00023277"/>
    </source>
</evidence>
<keyword evidence="3" id="KW-0378">Hydrolase</keyword>
<dbReference type="InterPro" id="IPR006879">
    <property type="entry name" value="YdjC-like"/>
</dbReference>
<reference evidence="7" key="2">
    <citation type="submission" date="2011-03" db="EMBL/GenBank/DDBJ databases">
        <title>The complete genome of Desulfobacca acetoxidans DSM 11109.</title>
        <authorList>
            <consortium name="US DOE Joint Genome Institute (JGI-PGF)"/>
            <person name="Lucas S."/>
            <person name="Copeland A."/>
            <person name="Lapidus A."/>
            <person name="Bruce D."/>
            <person name="Goodwin L."/>
            <person name="Pitluck S."/>
            <person name="Peters L."/>
            <person name="Kyrpides N."/>
            <person name="Mavromatis K."/>
            <person name="Ivanova N."/>
            <person name="Ovchinnikova G."/>
            <person name="Teshima H."/>
            <person name="Detter J.C."/>
            <person name="Han C."/>
            <person name="Land M."/>
            <person name="Hauser L."/>
            <person name="Markowitz V."/>
            <person name="Cheng J.-F."/>
            <person name="Hugenholtz P."/>
            <person name="Woyke T."/>
            <person name="Wu D."/>
            <person name="Spring S."/>
            <person name="Schueler E."/>
            <person name="Brambilla E."/>
            <person name="Klenk H.-P."/>
            <person name="Eisen J.A."/>
        </authorList>
    </citation>
    <scope>NUCLEOTIDE SEQUENCE [LARGE SCALE GENOMIC DNA]</scope>
    <source>
        <strain evidence="7">ATCC 700848 / DSM 11109 / ASRB2</strain>
    </source>
</reference>
<dbReference type="GO" id="GO:0016787">
    <property type="term" value="F:hydrolase activity"/>
    <property type="evidence" value="ECO:0007669"/>
    <property type="project" value="UniProtKB-KW"/>
</dbReference>
<keyword evidence="2" id="KW-0479">Metal-binding</keyword>
<dbReference type="GO" id="GO:0046872">
    <property type="term" value="F:metal ion binding"/>
    <property type="evidence" value="ECO:0007669"/>
    <property type="project" value="UniProtKB-KW"/>
</dbReference>
<evidence type="ECO:0000256" key="3">
    <source>
        <dbReference type="ARBA" id="ARBA00022801"/>
    </source>
</evidence>